<reference evidence="17 18" key="1">
    <citation type="journal article" date="2018" name="Nat. Ecol. Evol.">
        <title>Shark genomes provide insights into elasmobranch evolution and the origin of vertebrates.</title>
        <authorList>
            <person name="Hara Y"/>
            <person name="Yamaguchi K"/>
            <person name="Onimaru K"/>
            <person name="Kadota M"/>
            <person name="Koyanagi M"/>
            <person name="Keeley SD"/>
            <person name="Tatsumi K"/>
            <person name="Tanaka K"/>
            <person name="Motone F"/>
            <person name="Kageyama Y"/>
            <person name="Nozu R"/>
            <person name="Adachi N"/>
            <person name="Nishimura O"/>
            <person name="Nakagawa R"/>
            <person name="Tanegashima C"/>
            <person name="Kiyatake I"/>
            <person name="Matsumoto R"/>
            <person name="Murakumo K"/>
            <person name="Nishida K"/>
            <person name="Terakita A"/>
            <person name="Kuratani S"/>
            <person name="Sato K"/>
            <person name="Hyodo S Kuraku.S."/>
        </authorList>
    </citation>
    <scope>NUCLEOTIDE SEQUENCE [LARGE SCALE GENOMIC DNA]</scope>
</reference>
<evidence type="ECO:0000256" key="11">
    <source>
        <dbReference type="ARBA" id="ARBA00023180"/>
    </source>
</evidence>
<feature type="signal peptide" evidence="13">
    <location>
        <begin position="1"/>
        <end position="23"/>
    </location>
</feature>
<dbReference type="SUPFAM" id="SSF69318">
    <property type="entry name" value="Integrin alpha N-terminal domain"/>
    <property type="match status" value="1"/>
</dbReference>
<dbReference type="GO" id="GO:0007229">
    <property type="term" value="P:integrin-mediated signaling pathway"/>
    <property type="evidence" value="ECO:0007669"/>
    <property type="project" value="UniProtKB-KW"/>
</dbReference>
<dbReference type="PRINTS" id="PR01185">
    <property type="entry name" value="INTEGRINA"/>
</dbReference>
<dbReference type="InterPro" id="IPR013649">
    <property type="entry name" value="Integrin_alpha_Ig-like_1"/>
</dbReference>
<dbReference type="Gene3D" id="2.60.40.1460">
    <property type="entry name" value="Integrin domains. Chain A, domain 2"/>
    <property type="match status" value="1"/>
</dbReference>
<keyword evidence="4 13" id="KW-0732">Signal</keyword>
<sequence length="1074" mass="120406">MAAPERWLLIYLSLLSLNKWTSAFNLDTENIIKKTGKPSSLFGFSLAMHWQRKPRDQKMLLVGAPKAEGLPNQKATITGGLYKCPITAEENDCVRVIFDDNADLTQESKENQWMGVSVRSQGPGGKVMVCAHRYERRRYVNKLDEDRDVTGQCYVLSQDLVFRENETDKNVKLCVGRLRGHEKFGICQQGVASAFSNNGTYFVYGAPGAYNWKGIVHVEEIRNIEELNFDGPYEVGDESKRNEKLIPVPANSYLGFSLDSGKGITTKKTFTFVSGAPRANHAGAVVFLKIEERTRNLMTEHVLDGEGLASSFGYDVAVVDLNQDSWLDLVVGAPQFFDRETGIGGAAYVYINQEGNWKNIQPIRLNGTKDSMFGLAVENIGDINQDGYPDIAIGAPYEENGKVYIYHGSSSGINTEPSQILDGNDVGIALFGYSLAGNLDVDENIYPDLAVGSLSDVVVMYRARPVIQITKRVTTTPNIIDMKKSYCRNNQGFCMSVKACFMYTAHPSGFNSRILVNYWIEADTARHKMGRKPRVRFISPGDISTNNVTGSLILNMQGKEKCVTKEMQLQEPIYDILHPIPISVGVLLKQSTRKKRQDSNLIDLLPVLEKSDPQRTEVEFLKEGCGSDGICKSNLKFEYEFCFRDQNQQNNFIPLPKDKTIPVFKLKDQKDIGLKITVTNKPSDPKRPEEDGDDAHEAHLTATFPDTLTYSTYQALTSNSDKILCTANQNGSQAVCDLGNPFKRGSEVVFYLVMSTAGITLDTRNLNINLQLDTTSEQANVSTIASAQVMFELLLSLVGAAKPSQVYFGGSPIGESAMKTEEDVGSLIQYEFRIIHLGTSRKTLNNTWLQISWPKEINNGKWLLYLVKIDSKGIDNIKCMPESEINNQELKEVPNQIRKRRQLEANGPKKSRITLSPKRKYITLDCDQMNTTRCVDIKCPLQGLDSSAFLVLRSRLWNTTFLEEFSKLNYLDIIVKATIIADSQAKNIVINNAETKVRVTVFPEKTENHYFGVPWWIVFVAILVGILLLALLVFLLWKLGFFRKNRKASHNVPWYSKAEISVQPSDKERLTSDA</sequence>
<evidence type="ECO:0000256" key="9">
    <source>
        <dbReference type="ARBA" id="ARBA00023136"/>
    </source>
</evidence>
<feature type="repeat" description="FG-GAP" evidence="12">
    <location>
        <begin position="419"/>
        <end position="478"/>
    </location>
</feature>
<keyword evidence="5" id="KW-0677">Repeat</keyword>
<dbReference type="EMBL" id="BEZZ01000672">
    <property type="protein sequence ID" value="GCC35178.1"/>
    <property type="molecule type" value="Genomic_DNA"/>
</dbReference>
<feature type="repeat" description="FG-GAP" evidence="12">
    <location>
        <begin position="100"/>
        <end position="165"/>
    </location>
</feature>
<comment type="caution">
    <text evidence="17">The sequence shown here is derived from an EMBL/GenBank/DDBJ whole genome shotgun (WGS) entry which is preliminary data.</text>
</comment>
<dbReference type="GO" id="GO:0033627">
    <property type="term" value="P:cell adhesion mediated by integrin"/>
    <property type="evidence" value="ECO:0007669"/>
    <property type="project" value="TreeGrafter"/>
</dbReference>
<keyword evidence="11" id="KW-0325">Glycoprotein</keyword>
<dbReference type="STRING" id="137246.A0A401SXQ2"/>
<dbReference type="SMART" id="SM00191">
    <property type="entry name" value="Int_alpha"/>
    <property type="match status" value="5"/>
</dbReference>
<feature type="repeat" description="FG-GAP" evidence="12">
    <location>
        <begin position="299"/>
        <end position="358"/>
    </location>
</feature>
<keyword evidence="10 13" id="KW-0675">Receptor</keyword>
<dbReference type="InterPro" id="IPR028994">
    <property type="entry name" value="Integrin_alpha_N"/>
</dbReference>
<dbReference type="GO" id="GO:0007160">
    <property type="term" value="P:cell-matrix adhesion"/>
    <property type="evidence" value="ECO:0007669"/>
    <property type="project" value="TreeGrafter"/>
</dbReference>
<dbReference type="InterPro" id="IPR000413">
    <property type="entry name" value="Integrin_alpha"/>
</dbReference>
<keyword evidence="6 13" id="KW-0130">Cell adhesion</keyword>
<evidence type="ECO:0000256" key="2">
    <source>
        <dbReference type="ARBA" id="ARBA00008054"/>
    </source>
</evidence>
<dbReference type="Pfam" id="PF08441">
    <property type="entry name" value="Integrin_A_Ig_1"/>
    <property type="match status" value="1"/>
</dbReference>
<name>A0A401SXQ2_CHIPU</name>
<dbReference type="InterPro" id="IPR013519">
    <property type="entry name" value="Int_alpha_beta-p"/>
</dbReference>
<evidence type="ECO:0000256" key="6">
    <source>
        <dbReference type="ARBA" id="ARBA00022889"/>
    </source>
</evidence>
<dbReference type="OMA" id="AKKQWIT"/>
<feature type="transmembrane region" description="Helical" evidence="13">
    <location>
        <begin position="1015"/>
        <end position="1037"/>
    </location>
</feature>
<dbReference type="Gene3D" id="2.130.10.130">
    <property type="entry name" value="Integrin alpha, N-terminal"/>
    <property type="match status" value="1"/>
</dbReference>
<dbReference type="Gene3D" id="2.60.40.1510">
    <property type="entry name" value="ntegrin, alpha v. Chain A, domain 3"/>
    <property type="match status" value="1"/>
</dbReference>
<evidence type="ECO:0000256" key="7">
    <source>
        <dbReference type="ARBA" id="ARBA00022989"/>
    </source>
</evidence>
<dbReference type="Pfam" id="PF20805">
    <property type="entry name" value="Integrin_A_Ig_2"/>
    <property type="match status" value="1"/>
</dbReference>
<dbReference type="InterPro" id="IPR013517">
    <property type="entry name" value="FG-GAP"/>
</dbReference>
<evidence type="ECO:0000259" key="15">
    <source>
        <dbReference type="Pfam" id="PF20805"/>
    </source>
</evidence>
<dbReference type="Gene3D" id="1.20.5.930">
    <property type="entry name" value="Bicelle-embedded integrin alpha(iib) transmembrane segment"/>
    <property type="match status" value="1"/>
</dbReference>
<keyword evidence="9 13" id="KW-0472">Membrane</keyword>
<gene>
    <name evidence="17" type="ORF">chiPu_0013660</name>
</gene>
<dbReference type="InterPro" id="IPR048286">
    <property type="entry name" value="Integrin_alpha_Ig-like_3"/>
</dbReference>
<keyword evidence="3 13" id="KW-0812">Transmembrane</keyword>
<feature type="domain" description="Integrin alpha second immunoglobulin-like" evidence="15">
    <location>
        <begin position="625"/>
        <end position="788"/>
    </location>
</feature>
<comment type="similarity">
    <text evidence="2 13">Belongs to the integrin alpha chain family.</text>
</comment>
<dbReference type="Pfam" id="PF01839">
    <property type="entry name" value="FG-GAP"/>
    <property type="match status" value="2"/>
</dbReference>
<evidence type="ECO:0000256" key="5">
    <source>
        <dbReference type="ARBA" id="ARBA00022737"/>
    </source>
</evidence>
<organism evidence="17 18">
    <name type="scientific">Chiloscyllium punctatum</name>
    <name type="common">Brownbanded bambooshark</name>
    <name type="synonym">Hemiscyllium punctatum</name>
    <dbReference type="NCBI Taxonomy" id="137246"/>
    <lineage>
        <taxon>Eukaryota</taxon>
        <taxon>Metazoa</taxon>
        <taxon>Chordata</taxon>
        <taxon>Craniata</taxon>
        <taxon>Vertebrata</taxon>
        <taxon>Chondrichthyes</taxon>
        <taxon>Elasmobranchii</taxon>
        <taxon>Galeomorphii</taxon>
        <taxon>Galeoidea</taxon>
        <taxon>Orectolobiformes</taxon>
        <taxon>Hemiscylliidae</taxon>
        <taxon>Chiloscyllium</taxon>
    </lineage>
</organism>
<dbReference type="InterPro" id="IPR032695">
    <property type="entry name" value="Integrin_dom_sf"/>
</dbReference>
<dbReference type="GO" id="GO:0050900">
    <property type="term" value="P:leukocyte migration"/>
    <property type="evidence" value="ECO:0007669"/>
    <property type="project" value="TreeGrafter"/>
</dbReference>
<evidence type="ECO:0000256" key="12">
    <source>
        <dbReference type="PROSITE-ProRule" id="PRU00803"/>
    </source>
</evidence>
<dbReference type="PANTHER" id="PTHR23220:SF9">
    <property type="entry name" value="INTEGRIN ALPHA-6"/>
    <property type="match status" value="1"/>
</dbReference>
<dbReference type="GO" id="GO:0008305">
    <property type="term" value="C:integrin complex"/>
    <property type="evidence" value="ECO:0007669"/>
    <property type="project" value="InterPro"/>
</dbReference>
<evidence type="ECO:0000256" key="10">
    <source>
        <dbReference type="ARBA" id="ARBA00023170"/>
    </source>
</evidence>
<keyword evidence="7 13" id="KW-1133">Transmembrane helix</keyword>
<dbReference type="Gene3D" id="2.60.40.1530">
    <property type="entry name" value="ntegrin, alpha v. Chain A, domain 4"/>
    <property type="match status" value="1"/>
</dbReference>
<dbReference type="GO" id="GO:0009897">
    <property type="term" value="C:external side of plasma membrane"/>
    <property type="evidence" value="ECO:0007669"/>
    <property type="project" value="TreeGrafter"/>
</dbReference>
<feature type="domain" description="Integrin alpha third immunoglobulin-like" evidence="16">
    <location>
        <begin position="795"/>
        <end position="1004"/>
    </location>
</feature>
<feature type="repeat" description="FG-GAP" evidence="12">
    <location>
        <begin position="359"/>
        <end position="415"/>
    </location>
</feature>
<evidence type="ECO:0000256" key="4">
    <source>
        <dbReference type="ARBA" id="ARBA00022729"/>
    </source>
</evidence>
<accession>A0A401SXQ2</accession>
<feature type="chain" id="PRO_5018807375" evidence="13">
    <location>
        <begin position="24"/>
        <end position="1074"/>
    </location>
</feature>
<protein>
    <submittedName>
        <fullName evidence="17">Uncharacterized protein</fullName>
    </submittedName>
</protein>
<dbReference type="Proteomes" id="UP000287033">
    <property type="component" value="Unassembled WGS sequence"/>
</dbReference>
<dbReference type="GO" id="GO:0098609">
    <property type="term" value="P:cell-cell adhesion"/>
    <property type="evidence" value="ECO:0007669"/>
    <property type="project" value="TreeGrafter"/>
</dbReference>
<dbReference type="OrthoDB" id="5317514at2759"/>
<evidence type="ECO:0000259" key="16">
    <source>
        <dbReference type="Pfam" id="PF20806"/>
    </source>
</evidence>
<dbReference type="GO" id="GO:0005178">
    <property type="term" value="F:integrin binding"/>
    <property type="evidence" value="ECO:0007669"/>
    <property type="project" value="TreeGrafter"/>
</dbReference>
<dbReference type="Pfam" id="PF20806">
    <property type="entry name" value="Integrin_A_Ig_3"/>
    <property type="match status" value="1"/>
</dbReference>
<dbReference type="FunFam" id="2.60.40.1530:FF:000001">
    <property type="entry name" value="Integrin subunit alpha 7"/>
    <property type="match status" value="1"/>
</dbReference>
<evidence type="ECO:0000256" key="1">
    <source>
        <dbReference type="ARBA" id="ARBA00004479"/>
    </source>
</evidence>
<dbReference type="AlphaFoldDB" id="A0A401SXQ2"/>
<evidence type="ECO:0000313" key="18">
    <source>
        <dbReference type="Proteomes" id="UP000287033"/>
    </source>
</evidence>
<dbReference type="PROSITE" id="PS51470">
    <property type="entry name" value="FG_GAP"/>
    <property type="match status" value="4"/>
</dbReference>
<dbReference type="PANTHER" id="PTHR23220">
    <property type="entry name" value="INTEGRIN ALPHA"/>
    <property type="match status" value="1"/>
</dbReference>
<evidence type="ECO:0000259" key="14">
    <source>
        <dbReference type="Pfam" id="PF08441"/>
    </source>
</evidence>
<evidence type="ECO:0000256" key="13">
    <source>
        <dbReference type="RuleBase" id="RU003762"/>
    </source>
</evidence>
<keyword evidence="18" id="KW-1185">Reference proteome</keyword>
<evidence type="ECO:0000256" key="3">
    <source>
        <dbReference type="ARBA" id="ARBA00022692"/>
    </source>
</evidence>
<proteinExistence type="inferred from homology"/>
<dbReference type="InterPro" id="IPR048285">
    <property type="entry name" value="Integrin_alpha_Ig-like_2"/>
</dbReference>
<feature type="domain" description="Integrin alpha first immunoglubulin-like" evidence="14">
    <location>
        <begin position="463"/>
        <end position="622"/>
    </location>
</feature>
<keyword evidence="8 13" id="KW-0401">Integrin</keyword>
<comment type="subcellular location">
    <subcellularLocation>
        <location evidence="1 13">Membrane</location>
        <topology evidence="1 13">Single-pass type I membrane protein</topology>
    </subcellularLocation>
</comment>
<evidence type="ECO:0000256" key="8">
    <source>
        <dbReference type="ARBA" id="ARBA00023037"/>
    </source>
</evidence>
<evidence type="ECO:0000313" key="17">
    <source>
        <dbReference type="EMBL" id="GCC35178.1"/>
    </source>
</evidence>
<dbReference type="SUPFAM" id="SSF69179">
    <property type="entry name" value="Integrin domains"/>
    <property type="match status" value="3"/>
</dbReference>